<proteinExistence type="predicted"/>
<dbReference type="EMBL" id="QTSX02005184">
    <property type="protein sequence ID" value="KAJ9060462.1"/>
    <property type="molecule type" value="Genomic_DNA"/>
</dbReference>
<accession>A0ACC2SDT6</accession>
<comment type="caution">
    <text evidence="1">The sequence shown here is derived from an EMBL/GenBank/DDBJ whole genome shotgun (WGS) entry which is preliminary data.</text>
</comment>
<keyword evidence="2" id="KW-1185">Reference proteome</keyword>
<evidence type="ECO:0000313" key="2">
    <source>
        <dbReference type="Proteomes" id="UP001165960"/>
    </source>
</evidence>
<gene>
    <name evidence="1" type="ORF">DSO57_1030703</name>
</gene>
<name>A0ACC2SDT6_9FUNG</name>
<dbReference type="Proteomes" id="UP001165960">
    <property type="component" value="Unassembled WGS sequence"/>
</dbReference>
<reference evidence="1" key="1">
    <citation type="submission" date="2022-04" db="EMBL/GenBank/DDBJ databases">
        <title>Genome of the entomopathogenic fungus Entomophthora muscae.</title>
        <authorList>
            <person name="Elya C."/>
            <person name="Lovett B.R."/>
            <person name="Lee E."/>
            <person name="Macias A.M."/>
            <person name="Hajek A.E."/>
            <person name="De Bivort B.L."/>
            <person name="Kasson M.T."/>
            <person name="De Fine Licht H.H."/>
            <person name="Stajich J.E."/>
        </authorList>
    </citation>
    <scope>NUCLEOTIDE SEQUENCE</scope>
    <source>
        <strain evidence="1">Berkeley</strain>
    </source>
</reference>
<evidence type="ECO:0000313" key="1">
    <source>
        <dbReference type="EMBL" id="KAJ9060462.1"/>
    </source>
</evidence>
<sequence length="194" mass="22283">MSRGRGRGNGKFGQKQGIDIIQINDSTFRRNRDAQTNSYVSSINNDMSAIDNALTNEYHSLMTMLKTSQSYLRPPPPPKDIERYSDKYIKEKPVKRSAQLTHITTDMSFFPPELHSVIDKTKTKKVKAVNQDFLKLLKDIKDDDKSGDEDEAEEEEAEEEEYIDEDELDGDYADNYFDNGEIDDDDDGGDENYF</sequence>
<protein>
    <submittedName>
        <fullName evidence="1">Uncharacterized protein</fullName>
    </submittedName>
</protein>
<organism evidence="1 2">
    <name type="scientific">Entomophthora muscae</name>
    <dbReference type="NCBI Taxonomy" id="34485"/>
    <lineage>
        <taxon>Eukaryota</taxon>
        <taxon>Fungi</taxon>
        <taxon>Fungi incertae sedis</taxon>
        <taxon>Zoopagomycota</taxon>
        <taxon>Entomophthoromycotina</taxon>
        <taxon>Entomophthoromycetes</taxon>
        <taxon>Entomophthorales</taxon>
        <taxon>Entomophthoraceae</taxon>
        <taxon>Entomophthora</taxon>
    </lineage>
</organism>